<sequence>MDETRCNLVSIQTDLPESIETAVNDGAQEKPSNLQQSRATISDNGDATKKNIPHDNKLNQNQESKFLGRKLEDLQTRLEEGQQDYLFELKATIDHSTKYLHSKIDRVEATVDVIRNIQQKCNVDRISKVQDDYDVNCKGKYVL</sequence>
<dbReference type="EMBL" id="JAIWYP010000011">
    <property type="protein sequence ID" value="KAH3734123.1"/>
    <property type="molecule type" value="Genomic_DNA"/>
</dbReference>
<reference evidence="2" key="2">
    <citation type="submission" date="2020-11" db="EMBL/GenBank/DDBJ databases">
        <authorList>
            <person name="McCartney M.A."/>
            <person name="Auch B."/>
            <person name="Kono T."/>
            <person name="Mallez S."/>
            <person name="Becker A."/>
            <person name="Gohl D.M."/>
            <person name="Silverstein K.A.T."/>
            <person name="Koren S."/>
            <person name="Bechman K.B."/>
            <person name="Herman A."/>
            <person name="Abrahante J.E."/>
            <person name="Garbe J."/>
        </authorList>
    </citation>
    <scope>NUCLEOTIDE SEQUENCE</scope>
    <source>
        <strain evidence="2">Duluth1</strain>
        <tissue evidence="2">Whole animal</tissue>
    </source>
</reference>
<evidence type="ECO:0000313" key="3">
    <source>
        <dbReference type="Proteomes" id="UP000828390"/>
    </source>
</evidence>
<dbReference type="Proteomes" id="UP000828390">
    <property type="component" value="Unassembled WGS sequence"/>
</dbReference>
<organism evidence="2 3">
    <name type="scientific">Dreissena polymorpha</name>
    <name type="common">Zebra mussel</name>
    <name type="synonym">Mytilus polymorpha</name>
    <dbReference type="NCBI Taxonomy" id="45954"/>
    <lineage>
        <taxon>Eukaryota</taxon>
        <taxon>Metazoa</taxon>
        <taxon>Spiralia</taxon>
        <taxon>Lophotrochozoa</taxon>
        <taxon>Mollusca</taxon>
        <taxon>Bivalvia</taxon>
        <taxon>Autobranchia</taxon>
        <taxon>Heteroconchia</taxon>
        <taxon>Euheterodonta</taxon>
        <taxon>Imparidentia</taxon>
        <taxon>Neoheterodontei</taxon>
        <taxon>Myida</taxon>
        <taxon>Dreissenoidea</taxon>
        <taxon>Dreissenidae</taxon>
        <taxon>Dreissena</taxon>
    </lineage>
</organism>
<comment type="caution">
    <text evidence="2">The sequence shown here is derived from an EMBL/GenBank/DDBJ whole genome shotgun (WGS) entry which is preliminary data.</text>
</comment>
<reference evidence="2" key="1">
    <citation type="journal article" date="2019" name="bioRxiv">
        <title>The Genome of the Zebra Mussel, Dreissena polymorpha: A Resource for Invasive Species Research.</title>
        <authorList>
            <person name="McCartney M.A."/>
            <person name="Auch B."/>
            <person name="Kono T."/>
            <person name="Mallez S."/>
            <person name="Zhang Y."/>
            <person name="Obille A."/>
            <person name="Becker A."/>
            <person name="Abrahante J.E."/>
            <person name="Garbe J."/>
            <person name="Badalamenti J.P."/>
            <person name="Herman A."/>
            <person name="Mangelson H."/>
            <person name="Liachko I."/>
            <person name="Sullivan S."/>
            <person name="Sone E.D."/>
            <person name="Koren S."/>
            <person name="Silverstein K.A.T."/>
            <person name="Beckman K.B."/>
            <person name="Gohl D.M."/>
        </authorList>
    </citation>
    <scope>NUCLEOTIDE SEQUENCE</scope>
    <source>
        <strain evidence="2">Duluth1</strain>
        <tissue evidence="2">Whole animal</tissue>
    </source>
</reference>
<name>A0A9D4HVE6_DREPO</name>
<feature type="compositionally biased region" description="Basic and acidic residues" evidence="1">
    <location>
        <begin position="46"/>
        <end position="57"/>
    </location>
</feature>
<protein>
    <submittedName>
        <fullName evidence="2">Uncharacterized protein</fullName>
    </submittedName>
</protein>
<keyword evidence="3" id="KW-1185">Reference proteome</keyword>
<accession>A0A9D4HVE6</accession>
<gene>
    <name evidence="2" type="ORF">DPMN_040563</name>
</gene>
<evidence type="ECO:0000313" key="2">
    <source>
        <dbReference type="EMBL" id="KAH3734123.1"/>
    </source>
</evidence>
<evidence type="ECO:0000256" key="1">
    <source>
        <dbReference type="SAM" id="MobiDB-lite"/>
    </source>
</evidence>
<feature type="compositionally biased region" description="Polar residues" evidence="1">
    <location>
        <begin position="30"/>
        <end position="45"/>
    </location>
</feature>
<proteinExistence type="predicted"/>
<feature type="region of interest" description="Disordered" evidence="1">
    <location>
        <begin position="27"/>
        <end position="63"/>
    </location>
</feature>
<dbReference type="AlphaFoldDB" id="A0A9D4HVE6"/>